<dbReference type="InterPro" id="IPR046820">
    <property type="entry name" value="MmeI_TRD"/>
</dbReference>
<evidence type="ECO:0000256" key="3">
    <source>
        <dbReference type="ARBA" id="ARBA00022679"/>
    </source>
</evidence>
<comment type="catalytic activity">
    <reaction evidence="4">
        <text>a 2'-deoxyadenosine in DNA + S-adenosyl-L-methionine = an N(6)-methyl-2'-deoxyadenosine in DNA + S-adenosyl-L-homocysteine + H(+)</text>
        <dbReference type="Rhea" id="RHEA:15197"/>
        <dbReference type="Rhea" id="RHEA-COMP:12418"/>
        <dbReference type="Rhea" id="RHEA-COMP:12419"/>
        <dbReference type="ChEBI" id="CHEBI:15378"/>
        <dbReference type="ChEBI" id="CHEBI:57856"/>
        <dbReference type="ChEBI" id="CHEBI:59789"/>
        <dbReference type="ChEBI" id="CHEBI:90615"/>
        <dbReference type="ChEBI" id="CHEBI:90616"/>
        <dbReference type="EC" id="2.1.1.72"/>
    </reaction>
</comment>
<feature type="domain" description="MmeI-like DNA-methyltransferase" evidence="8">
    <location>
        <begin position="362"/>
        <end position="615"/>
    </location>
</feature>
<evidence type="ECO:0000259" key="6">
    <source>
        <dbReference type="Pfam" id="PF20465"/>
    </source>
</evidence>
<dbReference type="AlphaFoldDB" id="A0A423UBZ2"/>
<evidence type="ECO:0000313" key="9">
    <source>
        <dbReference type="EMBL" id="ROT86224.1"/>
    </source>
</evidence>
<evidence type="ECO:0000256" key="2">
    <source>
        <dbReference type="ARBA" id="ARBA00022603"/>
    </source>
</evidence>
<reference evidence="9 10" key="1">
    <citation type="submission" date="2018-07" db="EMBL/GenBank/DDBJ databases">
        <title>The role of parmesan cheese in vectoring bovine microbiota.</title>
        <authorList>
            <person name="Lugli G.A."/>
            <person name="Milani C."/>
        </authorList>
    </citation>
    <scope>NUCLEOTIDE SEQUENCE [LARGE SCALE GENOMIC DNA]</scope>
    <source>
        <strain evidence="9 10">BMONG18</strain>
    </source>
</reference>
<evidence type="ECO:0000259" key="5">
    <source>
        <dbReference type="Pfam" id="PF20464"/>
    </source>
</evidence>
<protein>
    <recommendedName>
        <fullName evidence="1">site-specific DNA-methyltransferase (adenine-specific)</fullName>
        <ecNumber evidence="1">2.1.1.72</ecNumber>
    </recommendedName>
</protein>
<sequence>MWGMNIRGQKAQDFADRWENHGDEKQETQKFWMDLLQNVLGRPHALEETEFEHPTALGGYIDVLSPDARFLVEQKSAGISLDKPEPRQGTLVTPAEQALRYANYLPADEKPTTICTCNFQRFRFYDLNADPAAKSPVEEFTLDQLPEHLSIFDQIFAPEHSRIIIQQKLSERAGELVAKLHNALAKEYLNPDAPEAHHALATLTVRIVFCLYAEDAGLFQPAGSFDSYVRGFEAHRLRGGMLDLFKVLDTPYADRDPYLDGDLKRFPYVNGGLFAEEIEIPRFTDAIRDAILYAGKSFNWKDISPVIFGSLMEETLSHDQRRAGGMHYTTVENIHRVIDPLFLDGLKAQLNGIETAPMGEKARENRLREFQTMVASLQFLDPACGSGNFLTETFLELRRIENRVLEHLLHNQGVMEFGADTDAGSLVKVSIGQMHGIEINDFAVSVAKTALWIAQQQALDATESIAGQALEHLPLHDSGNIIQANSLRYDWNNLLSGSRCNYVMGNPPFIGHIARKTNPTLNEDMRLIWGKDLDIDYVACWHRKAATYLHGNYGASFAFVSTNSITQGKQPALIFKPLVKDGWRIRFAHRTFAWNAQSSDMAHVHVVVIGMDQSSDRISAPVLYTYNQISGPPTPKAVNHINAYLIDGPDLFIETRSNKKGTLSPSLTLVGSGSMPNDGRGNLILNTPQECKEALADPIAAKYVKPFLMGEEFINGQKRWCLWMQDASMSFIAFSHDCALLSEARLC</sequence>
<dbReference type="InterPro" id="IPR029063">
    <property type="entry name" value="SAM-dependent_MTases_sf"/>
</dbReference>
<feature type="domain" description="MmeI-like N-terminal" evidence="5">
    <location>
        <begin position="10"/>
        <end position="186"/>
    </location>
</feature>
<feature type="domain" description="MmeI-like helicase spacer" evidence="6">
    <location>
        <begin position="198"/>
        <end position="274"/>
    </location>
</feature>
<dbReference type="PANTHER" id="PTHR33841">
    <property type="entry name" value="DNA METHYLTRANSFERASE YEEA-RELATED"/>
    <property type="match status" value="1"/>
</dbReference>
<accession>A0A423UBZ2</accession>
<evidence type="ECO:0000259" key="7">
    <source>
        <dbReference type="Pfam" id="PF20466"/>
    </source>
</evidence>
<keyword evidence="2 9" id="KW-0489">Methyltransferase</keyword>
<dbReference type="PRINTS" id="PR00507">
    <property type="entry name" value="N12N6MTFRASE"/>
</dbReference>
<dbReference type="GO" id="GO:0032259">
    <property type="term" value="P:methylation"/>
    <property type="evidence" value="ECO:0007669"/>
    <property type="project" value="UniProtKB-KW"/>
</dbReference>
<organism evidence="9 10">
    <name type="scientific">Bifidobacterium mongoliense</name>
    <dbReference type="NCBI Taxonomy" id="518643"/>
    <lineage>
        <taxon>Bacteria</taxon>
        <taxon>Bacillati</taxon>
        <taxon>Actinomycetota</taxon>
        <taxon>Actinomycetes</taxon>
        <taxon>Bifidobacteriales</taxon>
        <taxon>Bifidobacteriaceae</taxon>
        <taxon>Bifidobacterium</taxon>
    </lineage>
</organism>
<comment type="caution">
    <text evidence="9">The sequence shown here is derived from an EMBL/GenBank/DDBJ whole genome shotgun (WGS) entry which is preliminary data.</text>
</comment>
<evidence type="ECO:0000256" key="4">
    <source>
        <dbReference type="ARBA" id="ARBA00047942"/>
    </source>
</evidence>
<dbReference type="InterPro" id="IPR046819">
    <property type="entry name" value="MmeI_hel"/>
</dbReference>
<evidence type="ECO:0000259" key="8">
    <source>
        <dbReference type="Pfam" id="PF20473"/>
    </source>
</evidence>
<evidence type="ECO:0000256" key="1">
    <source>
        <dbReference type="ARBA" id="ARBA00011900"/>
    </source>
</evidence>
<dbReference type="Pfam" id="PF20466">
    <property type="entry name" value="MmeI_TRD"/>
    <property type="match status" value="1"/>
</dbReference>
<dbReference type="EC" id="2.1.1.72" evidence="1"/>
<dbReference type="EMBL" id="QRAJ01000014">
    <property type="protein sequence ID" value="ROT86224.1"/>
    <property type="molecule type" value="Genomic_DNA"/>
</dbReference>
<dbReference type="Pfam" id="PF20464">
    <property type="entry name" value="MmeI_N"/>
    <property type="match status" value="1"/>
</dbReference>
<dbReference type="InterPro" id="IPR050953">
    <property type="entry name" value="N4_N6_ade-DNA_methylase"/>
</dbReference>
<dbReference type="InterPro" id="IPR046816">
    <property type="entry name" value="MmeI_Mtase"/>
</dbReference>
<gene>
    <name evidence="9" type="ORF">BMONG18_1625</name>
</gene>
<dbReference type="PANTHER" id="PTHR33841:SF1">
    <property type="entry name" value="DNA METHYLTRANSFERASE A"/>
    <property type="match status" value="1"/>
</dbReference>
<dbReference type="Gene3D" id="3.40.50.150">
    <property type="entry name" value="Vaccinia Virus protein VP39"/>
    <property type="match status" value="1"/>
</dbReference>
<dbReference type="Pfam" id="PF20465">
    <property type="entry name" value="MmeI_hel"/>
    <property type="match status" value="1"/>
</dbReference>
<dbReference type="Pfam" id="PF20473">
    <property type="entry name" value="MmeI_Mtase"/>
    <property type="match status" value="1"/>
</dbReference>
<evidence type="ECO:0000313" key="10">
    <source>
        <dbReference type="Proteomes" id="UP000285266"/>
    </source>
</evidence>
<dbReference type="SUPFAM" id="SSF53335">
    <property type="entry name" value="S-adenosyl-L-methionine-dependent methyltransferases"/>
    <property type="match status" value="1"/>
</dbReference>
<name>A0A423UBZ2_9BIFI</name>
<dbReference type="Proteomes" id="UP000285266">
    <property type="component" value="Unassembled WGS sequence"/>
</dbReference>
<feature type="domain" description="MmeI-like target recognition" evidence="7">
    <location>
        <begin position="648"/>
        <end position="730"/>
    </location>
</feature>
<dbReference type="GO" id="GO:0009007">
    <property type="term" value="F:site-specific DNA-methyltransferase (adenine-specific) activity"/>
    <property type="evidence" value="ECO:0007669"/>
    <property type="project" value="UniProtKB-EC"/>
</dbReference>
<dbReference type="InterPro" id="IPR046817">
    <property type="entry name" value="MmeI_N"/>
</dbReference>
<keyword evidence="3 9" id="KW-0808">Transferase</keyword>
<proteinExistence type="predicted"/>